<evidence type="ECO:0000313" key="11">
    <source>
        <dbReference type="Proteomes" id="UP000003973"/>
    </source>
</evidence>
<reference evidence="10" key="1">
    <citation type="submission" date="2011-10" db="EMBL/GenBank/DDBJ databases">
        <title>The Genome Sequence of Oxalobacter formigenes HOxBLS.</title>
        <authorList>
            <consortium name="The Broad Institute Genome Sequencing Platform"/>
            <person name="Earl A."/>
            <person name="Ward D."/>
            <person name="Feldgarden M."/>
            <person name="Gevers D."/>
            <person name="Allison M.J."/>
            <person name="Humphrey S."/>
            <person name="Young S.K."/>
            <person name="Zeng Q."/>
            <person name="Gargeya S."/>
            <person name="Fitzgerald M."/>
            <person name="Haas B."/>
            <person name="Abouelleil A."/>
            <person name="Alvarado L."/>
            <person name="Arachchi H.M."/>
            <person name="Berlin A."/>
            <person name="Brown A."/>
            <person name="Chapman S.B."/>
            <person name="Chen Z."/>
            <person name="Dunbar C."/>
            <person name="Freedman E."/>
            <person name="Gearin G."/>
            <person name="Goldberg J."/>
            <person name="Griggs A."/>
            <person name="Gujja S."/>
            <person name="Heiman D."/>
            <person name="Howarth C."/>
            <person name="Larson L."/>
            <person name="Lui A."/>
            <person name="MacDonald P.J.P."/>
            <person name="Montmayeur A."/>
            <person name="Murphy C."/>
            <person name="Neiman D."/>
            <person name="Pearson M."/>
            <person name="Priest M."/>
            <person name="Roberts A."/>
            <person name="Saif S."/>
            <person name="Shea T."/>
            <person name="Shenoy N."/>
            <person name="Sisk P."/>
            <person name="Stolte C."/>
            <person name="Sykes S."/>
            <person name="Wortman J."/>
            <person name="Nusbaum C."/>
            <person name="Birren B."/>
        </authorList>
    </citation>
    <scope>NUCLEOTIDE SEQUENCE [LARGE SCALE GENOMIC DNA]</scope>
    <source>
        <strain evidence="10">HOxBLS</strain>
    </source>
</reference>
<keyword evidence="8 9" id="KW-0472">Membrane</keyword>
<dbReference type="PRINTS" id="PR00175">
    <property type="entry name" value="NAALASMPORT"/>
</dbReference>
<keyword evidence="4" id="KW-1003">Cell membrane</keyword>
<sequence length="465" mass="49470">MDGFIGLVKQFNNIVSGPILLPLLAGTGFFLTIGYRFMTQRRIPYAFKMMWRGRRKNNEAGDISPFNALMTAMSATVGTGNIAGVATAIFFGGPGALFWMWLIALAGMATKFSEAVLAVRFRERDSLGNYIGGPMYYIRDGLGKKWKWLAFLFAGFGMFAGFGIGNTVQSNSVADAMSHTFGIDPILTGIVTAVLVGLVLLGGIKRIGEVAGRLVPFMAICYFAAGLLILVLNCSEIPSAIALIVESAFTPVSAAGGFAGASVWAAMRFGIARGIFSNEAGMGSSPIAHATAKTDSAPRQGTIAMLGVFLDTIVICTITGLVIIITGAWQSGKNGAAMSAVAFENALPGVGQYIVSIGLALFALTTIIGWSFYSEKCTQYLFGVRAITPFRMIWVLLIPVGTLPFIDLGALWLVADTLNALMAIPNLIALLLLSPVLFKIAREYWADVDAGEKARTEKGETEAAQ</sequence>
<dbReference type="InterPro" id="IPR001463">
    <property type="entry name" value="Na/Ala_symport"/>
</dbReference>
<gene>
    <name evidence="10" type="ORF">OFAG_00883</name>
</gene>
<dbReference type="eggNOG" id="COG1115">
    <property type="taxonomic scope" value="Bacteria"/>
</dbReference>
<proteinExistence type="inferred from homology"/>
<dbReference type="PROSITE" id="PS00873">
    <property type="entry name" value="NA_ALANINE_SYMP"/>
    <property type="match status" value="1"/>
</dbReference>
<feature type="transmembrane region" description="Helical" evidence="9">
    <location>
        <begin position="20"/>
        <end position="39"/>
    </location>
</feature>
<protein>
    <submittedName>
        <fullName evidence="10">Amino acid carrier protein</fullName>
    </submittedName>
</protein>
<evidence type="ECO:0000256" key="4">
    <source>
        <dbReference type="ARBA" id="ARBA00022475"/>
    </source>
</evidence>
<organism evidence="10 11">
    <name type="scientific">Oxalobacter paraformigenes</name>
    <dbReference type="NCBI Taxonomy" id="556268"/>
    <lineage>
        <taxon>Bacteria</taxon>
        <taxon>Pseudomonadati</taxon>
        <taxon>Pseudomonadota</taxon>
        <taxon>Betaproteobacteria</taxon>
        <taxon>Burkholderiales</taxon>
        <taxon>Oxalobacteraceae</taxon>
        <taxon>Oxalobacter</taxon>
    </lineage>
</organism>
<comment type="similarity">
    <text evidence="2 9">Belongs to the alanine or glycine:cation symporter (AGCS) (TC 2.A.25) family.</text>
</comment>
<dbReference type="GO" id="GO:0005283">
    <property type="term" value="F:amino acid:sodium symporter activity"/>
    <property type="evidence" value="ECO:0007669"/>
    <property type="project" value="InterPro"/>
</dbReference>
<dbReference type="NCBIfam" id="TIGR00835">
    <property type="entry name" value="agcS"/>
    <property type="match status" value="1"/>
</dbReference>
<evidence type="ECO:0000256" key="7">
    <source>
        <dbReference type="ARBA" id="ARBA00022989"/>
    </source>
</evidence>
<dbReference type="Proteomes" id="UP000003973">
    <property type="component" value="Unassembled WGS sequence"/>
</dbReference>
<comment type="subcellular location">
    <subcellularLocation>
        <location evidence="9">Cell inner membrane</location>
        <topology evidence="9">Multi-pass membrane protein</topology>
    </subcellularLocation>
    <subcellularLocation>
        <location evidence="1">Cell membrane</location>
        <topology evidence="1">Multi-pass membrane protein</topology>
    </subcellularLocation>
</comment>
<comment type="caution">
    <text evidence="10">The sequence shown here is derived from an EMBL/GenBank/DDBJ whole genome shotgun (WGS) entry which is preliminary data.</text>
</comment>
<keyword evidence="9" id="KW-0997">Cell inner membrane</keyword>
<dbReference type="FunFam" id="1.20.1740.10:FF:000004">
    <property type="entry name" value="Sodium:alanine symporter family protein"/>
    <property type="match status" value="1"/>
</dbReference>
<feature type="transmembrane region" description="Helical" evidence="9">
    <location>
        <begin position="214"/>
        <end position="233"/>
    </location>
</feature>
<keyword evidence="6 9" id="KW-0769">Symport</keyword>
<evidence type="ECO:0000256" key="6">
    <source>
        <dbReference type="ARBA" id="ARBA00022847"/>
    </source>
</evidence>
<evidence type="ECO:0000256" key="3">
    <source>
        <dbReference type="ARBA" id="ARBA00022448"/>
    </source>
</evidence>
<dbReference type="EMBL" id="ACDP02000023">
    <property type="protein sequence ID" value="EEO27730.1"/>
    <property type="molecule type" value="Genomic_DNA"/>
</dbReference>
<evidence type="ECO:0000256" key="9">
    <source>
        <dbReference type="RuleBase" id="RU363064"/>
    </source>
</evidence>
<keyword evidence="5 9" id="KW-0812">Transmembrane</keyword>
<evidence type="ECO:0000256" key="8">
    <source>
        <dbReference type="ARBA" id="ARBA00023136"/>
    </source>
</evidence>
<feature type="transmembrane region" description="Helical" evidence="9">
    <location>
        <begin position="60"/>
        <end position="91"/>
    </location>
</feature>
<feature type="transmembrane region" description="Helical" evidence="9">
    <location>
        <begin position="303"/>
        <end position="330"/>
    </location>
</feature>
<evidence type="ECO:0000313" key="10">
    <source>
        <dbReference type="EMBL" id="EEO27730.1"/>
    </source>
</evidence>
<dbReference type="PANTHER" id="PTHR30330">
    <property type="entry name" value="AGSS FAMILY TRANSPORTER, SODIUM-ALANINE"/>
    <property type="match status" value="1"/>
</dbReference>
<dbReference type="GO" id="GO:0005886">
    <property type="term" value="C:plasma membrane"/>
    <property type="evidence" value="ECO:0007669"/>
    <property type="project" value="UniProtKB-SubCell"/>
</dbReference>
<evidence type="ECO:0000256" key="5">
    <source>
        <dbReference type="ARBA" id="ARBA00022692"/>
    </source>
</evidence>
<dbReference type="PANTHER" id="PTHR30330:SF3">
    <property type="entry name" value="TRANSCRIPTIONAL REGULATOR, LRP FAMILY"/>
    <property type="match status" value="1"/>
</dbReference>
<feature type="transmembrane region" description="Helical" evidence="9">
    <location>
        <begin position="148"/>
        <end position="165"/>
    </location>
</feature>
<dbReference type="RefSeq" id="WP_005876926.1">
    <property type="nucleotide sequence ID" value="NZ_CABMNL010000001.1"/>
</dbReference>
<dbReference type="Gene3D" id="1.20.1740.10">
    <property type="entry name" value="Amino acid/polyamine transporter I"/>
    <property type="match status" value="1"/>
</dbReference>
<keyword evidence="11" id="KW-1185">Reference proteome</keyword>
<feature type="transmembrane region" description="Helical" evidence="9">
    <location>
        <begin position="185"/>
        <end position="202"/>
    </location>
</feature>
<dbReference type="HOGENOM" id="CLU_024867_1_2_4"/>
<accession>C3X3E4</accession>
<feature type="transmembrane region" description="Helical" evidence="9">
    <location>
        <begin position="420"/>
        <end position="438"/>
    </location>
</feature>
<feature type="transmembrane region" description="Helical" evidence="9">
    <location>
        <begin position="393"/>
        <end position="414"/>
    </location>
</feature>
<dbReference type="Pfam" id="PF01235">
    <property type="entry name" value="Na_Ala_symp"/>
    <property type="match status" value="1"/>
</dbReference>
<keyword evidence="7 9" id="KW-1133">Transmembrane helix</keyword>
<evidence type="ECO:0000256" key="2">
    <source>
        <dbReference type="ARBA" id="ARBA00009261"/>
    </source>
</evidence>
<feature type="transmembrane region" description="Helical" evidence="9">
    <location>
        <begin position="239"/>
        <end position="267"/>
    </location>
</feature>
<keyword evidence="3 9" id="KW-0813">Transport</keyword>
<feature type="transmembrane region" description="Helical" evidence="9">
    <location>
        <begin position="350"/>
        <end position="373"/>
    </location>
</feature>
<dbReference type="AlphaFoldDB" id="C3X3E4"/>
<name>C3X3E4_9BURK</name>
<feature type="transmembrane region" description="Helical" evidence="9">
    <location>
        <begin position="97"/>
        <end position="119"/>
    </location>
</feature>
<evidence type="ECO:0000256" key="1">
    <source>
        <dbReference type="ARBA" id="ARBA00004651"/>
    </source>
</evidence>